<accession>A0A137PHD9</accession>
<dbReference type="FunFam" id="3.90.1150.210:FF:000003">
    <property type="entry name" value="F-actin-capping protein subunit alpha"/>
    <property type="match status" value="1"/>
</dbReference>
<dbReference type="Pfam" id="PF01267">
    <property type="entry name" value="F-actin_cap_A"/>
    <property type="match status" value="1"/>
</dbReference>
<evidence type="ECO:0000256" key="2">
    <source>
        <dbReference type="ARBA" id="ARBA00014038"/>
    </source>
</evidence>
<dbReference type="OMA" id="VACIEDH"/>
<dbReference type="Proteomes" id="UP000070444">
    <property type="component" value="Unassembled WGS sequence"/>
</dbReference>
<dbReference type="EMBL" id="KQ964424">
    <property type="protein sequence ID" value="KXN74417.1"/>
    <property type="molecule type" value="Genomic_DNA"/>
</dbReference>
<evidence type="ECO:0000313" key="7">
    <source>
        <dbReference type="EMBL" id="KXN74417.1"/>
    </source>
</evidence>
<evidence type="ECO:0000256" key="3">
    <source>
        <dbReference type="ARBA" id="ARBA00022467"/>
    </source>
</evidence>
<reference evidence="7 8" key="1">
    <citation type="journal article" date="2015" name="Genome Biol. Evol.">
        <title>Phylogenomic analyses indicate that early fungi evolved digesting cell walls of algal ancestors of land plants.</title>
        <authorList>
            <person name="Chang Y."/>
            <person name="Wang S."/>
            <person name="Sekimoto S."/>
            <person name="Aerts A.L."/>
            <person name="Choi C."/>
            <person name="Clum A."/>
            <person name="LaButti K.M."/>
            <person name="Lindquist E.A."/>
            <person name="Yee Ngan C."/>
            <person name="Ohm R.A."/>
            <person name="Salamov A.A."/>
            <person name="Grigoriev I.V."/>
            <person name="Spatafora J.W."/>
            <person name="Berbee M.L."/>
        </authorList>
    </citation>
    <scope>NUCLEOTIDE SEQUENCE [LARGE SCALE GENOMIC DNA]</scope>
    <source>
        <strain evidence="7 8">NRRL 28638</strain>
    </source>
</reference>
<keyword evidence="3 6" id="KW-0117">Actin capping</keyword>
<keyword evidence="4 6" id="KW-0009">Actin-binding</keyword>
<evidence type="ECO:0000256" key="1">
    <source>
        <dbReference type="ARBA" id="ARBA00010479"/>
    </source>
</evidence>
<dbReference type="PANTHER" id="PTHR10653">
    <property type="entry name" value="F-ACTIN-CAPPING PROTEIN SUBUNIT ALPHA"/>
    <property type="match status" value="1"/>
</dbReference>
<dbReference type="PRINTS" id="PR00191">
    <property type="entry name" value="FACTINCAPA"/>
</dbReference>
<dbReference type="GO" id="GO:0051015">
    <property type="term" value="F:actin filament binding"/>
    <property type="evidence" value="ECO:0007669"/>
    <property type="project" value="TreeGrafter"/>
</dbReference>
<proteinExistence type="inferred from homology"/>
<evidence type="ECO:0000256" key="4">
    <source>
        <dbReference type="ARBA" id="ARBA00023203"/>
    </source>
</evidence>
<dbReference type="InterPro" id="IPR037282">
    <property type="entry name" value="CapZ_alpha/beta"/>
</dbReference>
<protein>
    <recommendedName>
        <fullName evidence="2 6">F-actin-capping protein subunit alpha</fullName>
    </recommendedName>
</protein>
<dbReference type="PROSITE" id="PS00748">
    <property type="entry name" value="F_ACTIN_CAPPING_A_1"/>
    <property type="match status" value="1"/>
</dbReference>
<dbReference type="OrthoDB" id="340550at2759"/>
<comment type="similarity">
    <text evidence="1 6">Belongs to the F-actin-capping protein alpha subunit family.</text>
</comment>
<dbReference type="Gene3D" id="3.30.1140.60">
    <property type="entry name" value="F-actin capping protein, alpha subunit"/>
    <property type="match status" value="1"/>
</dbReference>
<dbReference type="InterPro" id="IPR017865">
    <property type="entry name" value="F-actin_cap_asu_CS"/>
</dbReference>
<dbReference type="PANTHER" id="PTHR10653:SF0">
    <property type="entry name" value="F-ACTIN-CAPPING PROTEIN SUBUNIT ALPHA"/>
    <property type="match status" value="1"/>
</dbReference>
<dbReference type="GO" id="GO:0008290">
    <property type="term" value="C:F-actin capping protein complex"/>
    <property type="evidence" value="ECO:0007669"/>
    <property type="project" value="UniProtKB-UniRule"/>
</dbReference>
<dbReference type="AlphaFoldDB" id="A0A137PHD9"/>
<dbReference type="InterPro" id="IPR042276">
    <property type="entry name" value="CapZ_alpha/beta_2"/>
</dbReference>
<name>A0A137PHD9_CONC2</name>
<sequence length="279" mass="31944">MSEFQDLNPQQKVELASEFLLDAPPGELNDVIGDIRGLINDDEALEEGILPSLQKYNLDNFTPIELPGTEDKVLLSNYNLTQQGYFVDPRSQQKFKFDHLRQAISDIEAYEPDDELDVYRASLDTEVQKYTSQYYEDGKSAVYIQDLSLVVLIIGTKLNSKNYWNGQWKSIWTVTPNEEKLTGSISTKVHYYEEGNVQLDSSREVDLSLEAVEDPDNYAKNVIKQILKSENEYQTSLNEGYTHLAERAFSGLRRALPLTKTKMDWSKVMSYKIGSELNK</sequence>
<gene>
    <name evidence="7" type="ORF">CONCODRAFT_54721</name>
</gene>
<evidence type="ECO:0000256" key="6">
    <source>
        <dbReference type="RuleBase" id="RU365077"/>
    </source>
</evidence>
<evidence type="ECO:0000313" key="8">
    <source>
        <dbReference type="Proteomes" id="UP000070444"/>
    </source>
</evidence>
<dbReference type="InterPro" id="IPR002189">
    <property type="entry name" value="CapZ_alpha"/>
</dbReference>
<dbReference type="GO" id="GO:0030863">
    <property type="term" value="C:cortical cytoskeleton"/>
    <property type="evidence" value="ECO:0007669"/>
    <property type="project" value="TreeGrafter"/>
</dbReference>
<keyword evidence="8" id="KW-1185">Reference proteome</keyword>
<organism evidence="7 8">
    <name type="scientific">Conidiobolus coronatus (strain ATCC 28846 / CBS 209.66 / NRRL 28638)</name>
    <name type="common">Delacroixia coronata</name>
    <dbReference type="NCBI Taxonomy" id="796925"/>
    <lineage>
        <taxon>Eukaryota</taxon>
        <taxon>Fungi</taxon>
        <taxon>Fungi incertae sedis</taxon>
        <taxon>Zoopagomycota</taxon>
        <taxon>Entomophthoromycotina</taxon>
        <taxon>Entomophthoromycetes</taxon>
        <taxon>Entomophthorales</taxon>
        <taxon>Ancylistaceae</taxon>
        <taxon>Conidiobolus</taxon>
    </lineage>
</organism>
<evidence type="ECO:0000256" key="5">
    <source>
        <dbReference type="ARBA" id="ARBA00025389"/>
    </source>
</evidence>
<dbReference type="GO" id="GO:0051016">
    <property type="term" value="P:barbed-end actin filament capping"/>
    <property type="evidence" value="ECO:0007669"/>
    <property type="project" value="UniProtKB-UniRule"/>
</dbReference>
<comment type="function">
    <text evidence="5 6">F-actin-capping proteins bind in a Ca(2+)-independent manner to the fast growing ends of actin filaments (barbed end) thereby blocking the exchange of subunits at these ends. Unlike other capping proteins (such as gelsolin and severin), these proteins do not sever actin filaments.</text>
</comment>
<dbReference type="InterPro" id="IPR042489">
    <property type="entry name" value="CapZ_alpha_1"/>
</dbReference>
<dbReference type="SUPFAM" id="SSF90096">
    <property type="entry name" value="Subunits of heterodimeric actin filament capping protein Capz"/>
    <property type="match status" value="1"/>
</dbReference>
<dbReference type="STRING" id="796925.A0A137PHD9"/>
<dbReference type="GO" id="GO:0030036">
    <property type="term" value="P:actin cytoskeleton organization"/>
    <property type="evidence" value="ECO:0007669"/>
    <property type="project" value="TreeGrafter"/>
</dbReference>
<dbReference type="Gene3D" id="3.90.1150.210">
    <property type="entry name" value="F-actin capping protein, beta subunit"/>
    <property type="match status" value="1"/>
</dbReference>
<comment type="subunit">
    <text evidence="6">Heterodimer of an alpha and a beta subunit.</text>
</comment>